<dbReference type="Proteomes" id="UP000321805">
    <property type="component" value="Chromosome"/>
</dbReference>
<keyword evidence="3" id="KW-1185">Reference proteome</keyword>
<dbReference type="Pfam" id="PF13577">
    <property type="entry name" value="SnoaL_4"/>
    <property type="match status" value="1"/>
</dbReference>
<dbReference type="CDD" id="cd00531">
    <property type="entry name" value="NTF2_like"/>
    <property type="match status" value="1"/>
</dbReference>
<evidence type="ECO:0000313" key="3">
    <source>
        <dbReference type="Proteomes" id="UP000321805"/>
    </source>
</evidence>
<feature type="domain" description="SnoaL-like" evidence="1">
    <location>
        <begin position="9"/>
        <end position="143"/>
    </location>
</feature>
<dbReference type="EMBL" id="CP042430">
    <property type="protein sequence ID" value="QEC46760.1"/>
    <property type="molecule type" value="Genomic_DNA"/>
</dbReference>
<dbReference type="OrthoDB" id="1492465at2"/>
<evidence type="ECO:0000313" key="2">
    <source>
        <dbReference type="EMBL" id="QEC46760.1"/>
    </source>
</evidence>
<protein>
    <submittedName>
        <fullName evidence="2">Nuclear transport factor 2 family protein</fullName>
    </submittedName>
</protein>
<accession>A0A5B8U1E5</accession>
<dbReference type="KEGG" id="bsol:FSW04_03600"/>
<dbReference type="Gene3D" id="3.10.450.50">
    <property type="match status" value="1"/>
</dbReference>
<name>A0A5B8U1E5_9ACTN</name>
<dbReference type="InterPro" id="IPR032710">
    <property type="entry name" value="NTF2-like_dom_sf"/>
</dbReference>
<dbReference type="InterPro" id="IPR037401">
    <property type="entry name" value="SnoaL-like"/>
</dbReference>
<reference evidence="2 3" key="1">
    <citation type="journal article" date="2018" name="J. Microbiol.">
        <title>Baekduia soli gen. nov., sp. nov., a novel bacterium isolated from the soil of Baekdu Mountain and proposal of a novel family name, Baekduiaceae fam. nov.</title>
        <authorList>
            <person name="An D.S."/>
            <person name="Siddiqi M.Z."/>
            <person name="Kim K.H."/>
            <person name="Yu H.S."/>
            <person name="Im W.T."/>
        </authorList>
    </citation>
    <scope>NUCLEOTIDE SEQUENCE [LARGE SCALE GENOMIC DNA]</scope>
    <source>
        <strain evidence="2 3">BR7-21</strain>
    </source>
</reference>
<dbReference type="AlphaFoldDB" id="A0A5B8U1E5"/>
<organism evidence="2 3">
    <name type="scientific">Baekduia soli</name>
    <dbReference type="NCBI Taxonomy" id="496014"/>
    <lineage>
        <taxon>Bacteria</taxon>
        <taxon>Bacillati</taxon>
        <taxon>Actinomycetota</taxon>
        <taxon>Thermoleophilia</taxon>
        <taxon>Solirubrobacterales</taxon>
        <taxon>Baekduiaceae</taxon>
        <taxon>Baekduia</taxon>
    </lineage>
</organism>
<sequence length="184" mass="20845">MDVSQDLQDLLAERAIRAKLAQYCQGVDRKQWDLVRDCFHDDAIDSHGAYVGDRDGFLAFVQARHEHIGSSMHDLGTTTVTFSEDRRRARSEAYCMTYQNILGGADDPFAGSGGGSTWLTLGCRYVDTFEFRDGPGWRILRRTVVFEWIRTEDASSYQPLDPSWALFRRDDSDLVFSSLTDLSG</sequence>
<dbReference type="SUPFAM" id="SSF54427">
    <property type="entry name" value="NTF2-like"/>
    <property type="match status" value="1"/>
</dbReference>
<evidence type="ECO:0000259" key="1">
    <source>
        <dbReference type="Pfam" id="PF13577"/>
    </source>
</evidence>
<proteinExistence type="predicted"/>
<dbReference type="RefSeq" id="WP_146916347.1">
    <property type="nucleotide sequence ID" value="NZ_CP042430.1"/>
</dbReference>
<gene>
    <name evidence="2" type="ORF">FSW04_03600</name>
</gene>